<evidence type="ECO:0000256" key="4">
    <source>
        <dbReference type="ARBA" id="ARBA00022475"/>
    </source>
</evidence>
<evidence type="ECO:0000313" key="11">
    <source>
        <dbReference type="EMBL" id="GEQ53491.1"/>
    </source>
</evidence>
<reference evidence="11" key="1">
    <citation type="submission" date="2019-08" db="EMBL/GenBank/DDBJ databases">
        <authorList>
            <person name="Ishikawa M."/>
            <person name="Suzuki T."/>
            <person name="Matsutani M."/>
        </authorList>
    </citation>
    <scope>NUCLEOTIDE SEQUENCE</scope>
    <source>
        <strain evidence="11">7C1</strain>
        <strain evidence="10">8C4</strain>
    </source>
</reference>
<keyword evidence="5 9" id="KW-0812">Transmembrane</keyword>
<evidence type="ECO:0000256" key="5">
    <source>
        <dbReference type="ARBA" id="ARBA00022692"/>
    </source>
</evidence>
<dbReference type="Proteomes" id="UP000886607">
    <property type="component" value="Unassembled WGS sequence"/>
</dbReference>
<keyword evidence="7 9" id="KW-1133">Transmembrane helix</keyword>
<dbReference type="Pfam" id="PF05525">
    <property type="entry name" value="Branch_AA_trans"/>
    <property type="match status" value="1"/>
</dbReference>
<comment type="caution">
    <text evidence="11">The sequence shown here is derived from an EMBL/GenBank/DDBJ whole genome shotgun (WGS) entry which is preliminary data.</text>
</comment>
<feature type="transmembrane region" description="Helical" evidence="9">
    <location>
        <begin position="414"/>
        <end position="437"/>
    </location>
</feature>
<dbReference type="InterPro" id="IPR004685">
    <property type="entry name" value="Brnchd-chn_aa_trnsp_Livcs"/>
</dbReference>
<keyword evidence="4" id="KW-1003">Cell membrane</keyword>
<dbReference type="EMBL" id="BKBO01000003">
    <property type="protein sequence ID" value="GEQ48382.1"/>
    <property type="molecule type" value="Genomic_DNA"/>
</dbReference>
<dbReference type="AlphaFoldDB" id="A0AAN4RIS7"/>
<feature type="transmembrane region" description="Helical" evidence="9">
    <location>
        <begin position="318"/>
        <end position="339"/>
    </location>
</feature>
<dbReference type="Proteomes" id="UP000886597">
    <property type="component" value="Unassembled WGS sequence"/>
</dbReference>
<feature type="transmembrane region" description="Helical" evidence="9">
    <location>
        <begin position="375"/>
        <end position="394"/>
    </location>
</feature>
<organism evidence="11 12">
    <name type="scientific">Tetragenococcus koreensis</name>
    <dbReference type="NCBI Taxonomy" id="290335"/>
    <lineage>
        <taxon>Bacteria</taxon>
        <taxon>Bacillati</taxon>
        <taxon>Bacillota</taxon>
        <taxon>Bacilli</taxon>
        <taxon>Lactobacillales</taxon>
        <taxon>Enterococcaceae</taxon>
        <taxon>Tetragenococcus</taxon>
    </lineage>
</organism>
<feature type="transmembrane region" description="Helical" evidence="9">
    <location>
        <begin position="44"/>
        <end position="64"/>
    </location>
</feature>
<feature type="transmembrane region" description="Helical" evidence="9">
    <location>
        <begin position="235"/>
        <end position="258"/>
    </location>
</feature>
<name>A0AAN4RIS7_9ENTE</name>
<reference evidence="11" key="2">
    <citation type="journal article" date="2020" name="Int. Dairy J.">
        <title>Lactic acid bacterial diversity in Brie cheese focusing on salt concentration and pH of isolation medium and characterisation of halophilic and alkaliphilic lactic acid bacterial isolates.</title>
        <authorList>
            <person name="Unno R."/>
            <person name="Matsutani M."/>
            <person name="Suzuki T."/>
            <person name="Kodama K."/>
            <person name="Matsushita H."/>
            <person name="Yamasato K."/>
            <person name="Koizumi Y."/>
            <person name="Ishikawa M."/>
        </authorList>
    </citation>
    <scope>NUCLEOTIDE SEQUENCE</scope>
    <source>
        <strain evidence="11">7C1</strain>
        <strain evidence="10">8C4</strain>
    </source>
</reference>
<dbReference type="EMBL" id="BKBQ01000003">
    <property type="protein sequence ID" value="GEQ53491.1"/>
    <property type="molecule type" value="Genomic_DNA"/>
</dbReference>
<feature type="transmembrane region" description="Helical" evidence="9">
    <location>
        <begin position="345"/>
        <end position="363"/>
    </location>
</feature>
<evidence type="ECO:0000313" key="13">
    <source>
        <dbReference type="Proteomes" id="UP000886607"/>
    </source>
</evidence>
<feature type="transmembrane region" description="Helical" evidence="9">
    <location>
        <begin position="157"/>
        <end position="175"/>
    </location>
</feature>
<comment type="function">
    <text evidence="9">Component of the transport system for branched-chain amino acids.</text>
</comment>
<comment type="similarity">
    <text evidence="2 9">Belongs to the branched chain amino acid transporter family.</text>
</comment>
<evidence type="ECO:0000256" key="6">
    <source>
        <dbReference type="ARBA" id="ARBA00022970"/>
    </source>
</evidence>
<sequence length="442" mass="47876">MINKYNKLTFRQIFLIGLMIFSLFFGAGNLIFPAGLGAEAGENLWSSMAGFLITGVALPVLGLVSIANVSEDGNTENLAQKVHPYFAKVLTIVTYLSIGPLMAAPRTGLVSFEIGAAPFLKQTNLGIGLVFYSVVFFGLVYYLALYPNKFVDRFGKIVTPLLLVILGIFIVTSILNPINDFQLPQGQYASAPFLSGVKEGYLTMDTIVSIVFATIIINAIKGLGEFDQAIRKNAILKAGIISATFLAFIYLGISYIGASSSTLDFASGAEALSGVANSYFGVSGNFLFGLVVVFACLPTGSGLLSSCAWHFNKTFPRISYKGFLLFFVLFSATVANVGLERLIQFSIPVLNVVYPIIIALILLSFIDKYITCNTTVYRSVVGVTLFISLNDGLTEFNSNWDYITPFVNLPFSDLGFSWILPAIIVGVVAKGLSFIFVKLNNE</sequence>
<comment type="subcellular location">
    <subcellularLocation>
        <location evidence="1 9">Cell membrane</location>
        <topology evidence="1 9">Multi-pass membrane protein</topology>
    </subcellularLocation>
</comment>
<accession>A0AAN4RIS7</accession>
<dbReference type="PANTHER" id="PTHR30588">
    <property type="entry name" value="BRANCHED-CHAIN AMINO ACID TRANSPORT SYSTEM 2 CARRIER PROTEIN"/>
    <property type="match status" value="1"/>
</dbReference>
<dbReference type="PANTHER" id="PTHR30588:SF0">
    <property type="entry name" value="BRANCHED-CHAIN AMINO ACID PERMEASE BRNQ"/>
    <property type="match status" value="1"/>
</dbReference>
<keyword evidence="8 9" id="KW-0472">Membrane</keyword>
<keyword evidence="6 9" id="KW-0029">Amino-acid transport</keyword>
<feature type="transmembrane region" description="Helical" evidence="9">
    <location>
        <begin position="85"/>
        <end position="105"/>
    </location>
</feature>
<keyword evidence="13" id="KW-1185">Reference proteome</keyword>
<comment type="caution">
    <text evidence="9">Lacks conserved residue(s) required for the propagation of feature annotation.</text>
</comment>
<gene>
    <name evidence="11" type="primary">brnQ_1</name>
    <name evidence="10" type="ORF">TK11N_02340</name>
    <name evidence="11" type="ORF">TK2N_03350</name>
</gene>
<evidence type="ECO:0000256" key="7">
    <source>
        <dbReference type="ARBA" id="ARBA00022989"/>
    </source>
</evidence>
<dbReference type="GO" id="GO:0015818">
    <property type="term" value="P:isoleucine transport"/>
    <property type="evidence" value="ECO:0007669"/>
    <property type="project" value="TreeGrafter"/>
</dbReference>
<feature type="transmembrane region" description="Helical" evidence="9">
    <location>
        <begin position="125"/>
        <end position="145"/>
    </location>
</feature>
<evidence type="ECO:0000313" key="12">
    <source>
        <dbReference type="Proteomes" id="UP000886597"/>
    </source>
</evidence>
<protein>
    <recommendedName>
        <fullName evidence="9">Branched-chain amino acid transport system carrier protein</fullName>
    </recommendedName>
</protein>
<dbReference type="NCBIfam" id="TIGR00796">
    <property type="entry name" value="livcs"/>
    <property type="match status" value="1"/>
</dbReference>
<dbReference type="RefSeq" id="WP_202583492.1">
    <property type="nucleotide sequence ID" value="NZ_BKBO01000003.1"/>
</dbReference>
<evidence type="ECO:0000313" key="10">
    <source>
        <dbReference type="EMBL" id="GEQ48382.1"/>
    </source>
</evidence>
<evidence type="ECO:0000256" key="1">
    <source>
        <dbReference type="ARBA" id="ARBA00004651"/>
    </source>
</evidence>
<evidence type="ECO:0000256" key="9">
    <source>
        <dbReference type="RuleBase" id="RU362122"/>
    </source>
</evidence>
<dbReference type="GO" id="GO:0005886">
    <property type="term" value="C:plasma membrane"/>
    <property type="evidence" value="ECO:0007669"/>
    <property type="project" value="UniProtKB-SubCell"/>
</dbReference>
<keyword evidence="3 9" id="KW-0813">Transport</keyword>
<dbReference type="GO" id="GO:0015190">
    <property type="term" value="F:L-leucine transmembrane transporter activity"/>
    <property type="evidence" value="ECO:0007669"/>
    <property type="project" value="TreeGrafter"/>
</dbReference>
<dbReference type="GO" id="GO:0015820">
    <property type="term" value="P:L-leucine transport"/>
    <property type="evidence" value="ECO:0007669"/>
    <property type="project" value="TreeGrafter"/>
</dbReference>
<feature type="transmembrane region" description="Helical" evidence="9">
    <location>
        <begin position="201"/>
        <end position="223"/>
    </location>
</feature>
<evidence type="ECO:0000256" key="2">
    <source>
        <dbReference type="ARBA" id="ARBA00008540"/>
    </source>
</evidence>
<evidence type="ECO:0000256" key="3">
    <source>
        <dbReference type="ARBA" id="ARBA00022448"/>
    </source>
</evidence>
<feature type="transmembrane region" description="Helical" evidence="9">
    <location>
        <begin position="12"/>
        <end position="32"/>
    </location>
</feature>
<dbReference type="GO" id="GO:0015188">
    <property type="term" value="F:L-isoleucine transmembrane transporter activity"/>
    <property type="evidence" value="ECO:0007669"/>
    <property type="project" value="TreeGrafter"/>
</dbReference>
<evidence type="ECO:0000256" key="8">
    <source>
        <dbReference type="ARBA" id="ARBA00023136"/>
    </source>
</evidence>
<proteinExistence type="inferred from homology"/>
<dbReference type="GO" id="GO:0005304">
    <property type="term" value="F:L-valine transmembrane transporter activity"/>
    <property type="evidence" value="ECO:0007669"/>
    <property type="project" value="TreeGrafter"/>
</dbReference>